<organism evidence="11">
    <name type="scientific">marine metagenome</name>
    <dbReference type="NCBI Taxonomy" id="408172"/>
    <lineage>
        <taxon>unclassified sequences</taxon>
        <taxon>metagenomes</taxon>
        <taxon>ecological metagenomes</taxon>
    </lineage>
</organism>
<evidence type="ECO:0000256" key="8">
    <source>
        <dbReference type="ARBA" id="ARBA00022984"/>
    </source>
</evidence>
<dbReference type="EMBL" id="UINC01000980">
    <property type="protein sequence ID" value="SUZ66267.1"/>
    <property type="molecule type" value="Genomic_DNA"/>
</dbReference>
<dbReference type="Gene3D" id="3.30.1490.20">
    <property type="entry name" value="ATP-grasp fold, A domain"/>
    <property type="match status" value="1"/>
</dbReference>
<keyword evidence="8" id="KW-0573">Peptidoglycan synthesis</keyword>
<dbReference type="GO" id="GO:0009252">
    <property type="term" value="P:peptidoglycan biosynthetic process"/>
    <property type="evidence" value="ECO:0007669"/>
    <property type="project" value="UniProtKB-KW"/>
</dbReference>
<dbReference type="PANTHER" id="PTHR23132:SF23">
    <property type="entry name" value="D-ALANINE--D-ALANINE LIGASE B"/>
    <property type="match status" value="1"/>
</dbReference>
<evidence type="ECO:0000259" key="10">
    <source>
        <dbReference type="PROSITE" id="PS50975"/>
    </source>
</evidence>
<sequence>MIERIKIHNPTDFGKVAVMYGGSSSERKISIRTGKAVLDALLALKVDAHGWDTAKRNFVELSDAKFDRVWVALHGSGGEDGSIQGVLEWLGIPYTGSGILASASAIDKIVTKDILTGKGILTPAYRVVTSRGDILKAIEEFKFPLILKPSDQGSSVGMSLLSHETDINKAIELALGFNGIAFIEEYIVGEEITVAILQGEALPSIRIETPHKFYDYRAKYESKETKYVCPGINDVRLENQYRELALNTFNSIRCEGWGRVDFIKANSGKPQVLEVNTIPGMTKNSLFPIAASKLGIHFDELCWRILETSMIKHQE</sequence>
<keyword evidence="9" id="KW-0961">Cell wall biogenesis/degradation</keyword>
<dbReference type="InterPro" id="IPR011127">
    <property type="entry name" value="Dala_Dala_lig_N"/>
</dbReference>
<evidence type="ECO:0000256" key="4">
    <source>
        <dbReference type="ARBA" id="ARBA00022598"/>
    </source>
</evidence>
<name>A0A381PJD8_9ZZZZ</name>
<dbReference type="GO" id="GO:0008360">
    <property type="term" value="P:regulation of cell shape"/>
    <property type="evidence" value="ECO:0007669"/>
    <property type="project" value="UniProtKB-KW"/>
</dbReference>
<evidence type="ECO:0000256" key="1">
    <source>
        <dbReference type="ARBA" id="ARBA00004496"/>
    </source>
</evidence>
<dbReference type="PANTHER" id="PTHR23132">
    <property type="entry name" value="D-ALANINE--D-ALANINE LIGASE"/>
    <property type="match status" value="1"/>
</dbReference>
<dbReference type="GO" id="GO:0071555">
    <property type="term" value="P:cell wall organization"/>
    <property type="evidence" value="ECO:0007669"/>
    <property type="project" value="UniProtKB-KW"/>
</dbReference>
<dbReference type="PIRSF" id="PIRSF039102">
    <property type="entry name" value="Ddl/VanB"/>
    <property type="match status" value="1"/>
</dbReference>
<dbReference type="NCBIfam" id="TIGR01205">
    <property type="entry name" value="D_ala_D_alaTIGR"/>
    <property type="match status" value="1"/>
</dbReference>
<dbReference type="PROSITE" id="PS00843">
    <property type="entry name" value="DALA_DALA_LIGASE_1"/>
    <property type="match status" value="1"/>
</dbReference>
<dbReference type="HAMAP" id="MF_00047">
    <property type="entry name" value="Dala_Dala_lig"/>
    <property type="match status" value="1"/>
</dbReference>
<accession>A0A381PJD8</accession>
<gene>
    <name evidence="11" type="ORF">METZ01_LOCUS19121</name>
</gene>
<evidence type="ECO:0000256" key="3">
    <source>
        <dbReference type="ARBA" id="ARBA00022490"/>
    </source>
</evidence>
<keyword evidence="4" id="KW-0436">Ligase</keyword>
<protein>
    <recommendedName>
        <fullName evidence="10">ATP-grasp domain-containing protein</fullName>
    </recommendedName>
</protein>
<dbReference type="Gene3D" id="3.40.50.20">
    <property type="match status" value="1"/>
</dbReference>
<dbReference type="InterPro" id="IPR000291">
    <property type="entry name" value="D-Ala_lig_Van_CS"/>
</dbReference>
<dbReference type="Pfam" id="PF07478">
    <property type="entry name" value="Dala_Dala_lig_C"/>
    <property type="match status" value="1"/>
</dbReference>
<keyword evidence="5" id="KW-0547">Nucleotide-binding</keyword>
<keyword evidence="7" id="KW-0133">Cell shape</keyword>
<evidence type="ECO:0000256" key="9">
    <source>
        <dbReference type="ARBA" id="ARBA00023316"/>
    </source>
</evidence>
<keyword evidence="6" id="KW-0067">ATP-binding</keyword>
<dbReference type="Pfam" id="PF01820">
    <property type="entry name" value="Dala_Dala_lig_N"/>
    <property type="match status" value="1"/>
</dbReference>
<dbReference type="PROSITE" id="PS50975">
    <property type="entry name" value="ATP_GRASP"/>
    <property type="match status" value="1"/>
</dbReference>
<dbReference type="InterPro" id="IPR016185">
    <property type="entry name" value="PreATP-grasp_dom_sf"/>
</dbReference>
<dbReference type="AlphaFoldDB" id="A0A381PJD8"/>
<dbReference type="GO" id="GO:0005524">
    <property type="term" value="F:ATP binding"/>
    <property type="evidence" value="ECO:0007669"/>
    <property type="project" value="UniProtKB-KW"/>
</dbReference>
<reference evidence="11" key="1">
    <citation type="submission" date="2018-05" db="EMBL/GenBank/DDBJ databases">
        <authorList>
            <person name="Lanie J.A."/>
            <person name="Ng W.-L."/>
            <person name="Kazmierczak K.M."/>
            <person name="Andrzejewski T.M."/>
            <person name="Davidsen T.M."/>
            <person name="Wayne K.J."/>
            <person name="Tettelin H."/>
            <person name="Glass J.I."/>
            <person name="Rusch D."/>
            <person name="Podicherti R."/>
            <person name="Tsui H.-C.T."/>
            <person name="Winkler M.E."/>
        </authorList>
    </citation>
    <scope>NUCLEOTIDE SEQUENCE</scope>
</reference>
<dbReference type="SUPFAM" id="SSF52440">
    <property type="entry name" value="PreATP-grasp domain"/>
    <property type="match status" value="1"/>
</dbReference>
<comment type="similarity">
    <text evidence="2">Belongs to the D-alanine--D-alanine ligase family.</text>
</comment>
<dbReference type="GO" id="GO:0005829">
    <property type="term" value="C:cytosol"/>
    <property type="evidence" value="ECO:0007669"/>
    <property type="project" value="TreeGrafter"/>
</dbReference>
<dbReference type="InterPro" id="IPR011761">
    <property type="entry name" value="ATP-grasp"/>
</dbReference>
<dbReference type="InterPro" id="IPR013815">
    <property type="entry name" value="ATP_grasp_subdomain_1"/>
</dbReference>
<dbReference type="PROSITE" id="PS00844">
    <property type="entry name" value="DALA_DALA_LIGASE_2"/>
    <property type="match status" value="1"/>
</dbReference>
<keyword evidence="3" id="KW-0963">Cytoplasm</keyword>
<dbReference type="InterPro" id="IPR005905">
    <property type="entry name" value="D_ala_D_ala"/>
</dbReference>
<dbReference type="NCBIfam" id="NF002378">
    <property type="entry name" value="PRK01372.1"/>
    <property type="match status" value="1"/>
</dbReference>
<comment type="subcellular location">
    <subcellularLocation>
        <location evidence="1">Cytoplasm</location>
    </subcellularLocation>
</comment>
<dbReference type="GO" id="GO:0008716">
    <property type="term" value="F:D-alanine-D-alanine ligase activity"/>
    <property type="evidence" value="ECO:0007669"/>
    <property type="project" value="InterPro"/>
</dbReference>
<evidence type="ECO:0000256" key="5">
    <source>
        <dbReference type="ARBA" id="ARBA00022741"/>
    </source>
</evidence>
<evidence type="ECO:0000313" key="11">
    <source>
        <dbReference type="EMBL" id="SUZ66267.1"/>
    </source>
</evidence>
<dbReference type="Gene3D" id="3.30.470.20">
    <property type="entry name" value="ATP-grasp fold, B domain"/>
    <property type="match status" value="1"/>
</dbReference>
<evidence type="ECO:0000256" key="2">
    <source>
        <dbReference type="ARBA" id="ARBA00010871"/>
    </source>
</evidence>
<dbReference type="InterPro" id="IPR011095">
    <property type="entry name" value="Dala_Dala_lig_C"/>
</dbReference>
<evidence type="ECO:0000256" key="7">
    <source>
        <dbReference type="ARBA" id="ARBA00022960"/>
    </source>
</evidence>
<dbReference type="GO" id="GO:0046872">
    <property type="term" value="F:metal ion binding"/>
    <property type="evidence" value="ECO:0007669"/>
    <property type="project" value="InterPro"/>
</dbReference>
<dbReference type="SUPFAM" id="SSF56059">
    <property type="entry name" value="Glutathione synthetase ATP-binding domain-like"/>
    <property type="match status" value="1"/>
</dbReference>
<evidence type="ECO:0000256" key="6">
    <source>
        <dbReference type="ARBA" id="ARBA00022840"/>
    </source>
</evidence>
<proteinExistence type="inferred from homology"/>
<feature type="domain" description="ATP-grasp" evidence="10">
    <location>
        <begin position="112"/>
        <end position="307"/>
    </location>
</feature>